<reference evidence="2" key="1">
    <citation type="submission" date="2022-08" db="EMBL/GenBank/DDBJ databases">
        <title>Novel Bdellovibrio Species Isolated from Svalbard: Designation Bdellovibrio svalbardensis.</title>
        <authorList>
            <person name="Mitchell R.J."/>
            <person name="Choi S.Y."/>
        </authorList>
    </citation>
    <scope>NUCLEOTIDE SEQUENCE</scope>
    <source>
        <strain evidence="2">PAP01</strain>
    </source>
</reference>
<name>A0ABT6DM97_9BACT</name>
<evidence type="ECO:0000313" key="2">
    <source>
        <dbReference type="EMBL" id="MDG0817205.1"/>
    </source>
</evidence>
<evidence type="ECO:0000313" key="3">
    <source>
        <dbReference type="Proteomes" id="UP001152321"/>
    </source>
</evidence>
<organism evidence="2 3">
    <name type="scientific">Bdellovibrio svalbardensis</name>
    <dbReference type="NCBI Taxonomy" id="2972972"/>
    <lineage>
        <taxon>Bacteria</taxon>
        <taxon>Pseudomonadati</taxon>
        <taxon>Bdellovibrionota</taxon>
        <taxon>Bdellovibrionia</taxon>
        <taxon>Bdellovibrionales</taxon>
        <taxon>Pseudobdellovibrionaceae</taxon>
        <taxon>Bdellovibrio</taxon>
    </lineage>
</organism>
<gene>
    <name evidence="2" type="ORF">NWE73_12565</name>
</gene>
<dbReference type="EMBL" id="JANRMI010000003">
    <property type="protein sequence ID" value="MDG0817205.1"/>
    <property type="molecule type" value="Genomic_DNA"/>
</dbReference>
<feature type="chain" id="PRO_5045172023" evidence="1">
    <location>
        <begin position="21"/>
        <end position="170"/>
    </location>
</feature>
<sequence length="170" mass="17855">MKKTSLLLALAILTPVFASAASIVKFETMYGVDGPFVGGTQIRGVLGDELPWTIKSATGSLSTAGDLKISVKGLVFSDDDVVPPELRGINDEKEFRGMVSCMSETASGGVSTKNVLTAGFPATKSGNSEINGKVKLPSPCLAPIVFVMAGSEEKWFAVTGFEMEAPKPKH</sequence>
<keyword evidence="1" id="KW-0732">Signal</keyword>
<dbReference type="RefSeq" id="WP_277578680.1">
    <property type="nucleotide sequence ID" value="NZ_JANRMI010000003.1"/>
</dbReference>
<proteinExistence type="predicted"/>
<protein>
    <submittedName>
        <fullName evidence="2">Uncharacterized protein</fullName>
    </submittedName>
</protein>
<dbReference type="Proteomes" id="UP001152321">
    <property type="component" value="Unassembled WGS sequence"/>
</dbReference>
<feature type="signal peptide" evidence="1">
    <location>
        <begin position="1"/>
        <end position="20"/>
    </location>
</feature>
<keyword evidence="3" id="KW-1185">Reference proteome</keyword>
<comment type="caution">
    <text evidence="2">The sequence shown here is derived from an EMBL/GenBank/DDBJ whole genome shotgun (WGS) entry which is preliminary data.</text>
</comment>
<evidence type="ECO:0000256" key="1">
    <source>
        <dbReference type="SAM" id="SignalP"/>
    </source>
</evidence>
<accession>A0ABT6DM97</accession>